<name>A0ABN7WLG0_GIGMA</name>
<reference evidence="1 2" key="1">
    <citation type="submission" date="2021-06" db="EMBL/GenBank/DDBJ databases">
        <authorList>
            <person name="Kallberg Y."/>
            <person name="Tangrot J."/>
            <person name="Rosling A."/>
        </authorList>
    </citation>
    <scope>NUCLEOTIDE SEQUENCE [LARGE SCALE GENOMIC DNA]</scope>
    <source>
        <strain evidence="1 2">120-4 pot B 10/14</strain>
    </source>
</reference>
<protein>
    <submittedName>
        <fullName evidence="1">9726_t:CDS:1</fullName>
    </submittedName>
</protein>
<dbReference type="EMBL" id="CAJVQB010050626">
    <property type="protein sequence ID" value="CAG8835013.1"/>
    <property type="molecule type" value="Genomic_DNA"/>
</dbReference>
<gene>
    <name evidence="1" type="ORF">GMARGA_LOCUS32353</name>
</gene>
<dbReference type="Proteomes" id="UP000789901">
    <property type="component" value="Unassembled WGS sequence"/>
</dbReference>
<keyword evidence="2" id="KW-1185">Reference proteome</keyword>
<sequence length="56" mass="6438">MRRLLSALGSERLCNKKHPNGLFQQYISMVFKQSFPDESHVFAILATTLIQERSEA</sequence>
<accession>A0ABN7WLG0</accession>
<comment type="caution">
    <text evidence="1">The sequence shown here is derived from an EMBL/GenBank/DDBJ whole genome shotgun (WGS) entry which is preliminary data.</text>
</comment>
<proteinExistence type="predicted"/>
<organism evidence="1 2">
    <name type="scientific">Gigaspora margarita</name>
    <dbReference type="NCBI Taxonomy" id="4874"/>
    <lineage>
        <taxon>Eukaryota</taxon>
        <taxon>Fungi</taxon>
        <taxon>Fungi incertae sedis</taxon>
        <taxon>Mucoromycota</taxon>
        <taxon>Glomeromycotina</taxon>
        <taxon>Glomeromycetes</taxon>
        <taxon>Diversisporales</taxon>
        <taxon>Gigasporaceae</taxon>
        <taxon>Gigaspora</taxon>
    </lineage>
</organism>
<evidence type="ECO:0000313" key="2">
    <source>
        <dbReference type="Proteomes" id="UP000789901"/>
    </source>
</evidence>
<feature type="non-terminal residue" evidence="1">
    <location>
        <position position="56"/>
    </location>
</feature>
<evidence type="ECO:0000313" key="1">
    <source>
        <dbReference type="EMBL" id="CAG8835013.1"/>
    </source>
</evidence>